<protein>
    <submittedName>
        <fullName evidence="9">Uncharacterized protein</fullName>
    </submittedName>
</protein>
<dbReference type="AlphaFoldDB" id="A0ABD3Q722"/>
<feature type="compositionally biased region" description="Basic and acidic residues" evidence="6">
    <location>
        <begin position="86"/>
        <end position="96"/>
    </location>
</feature>
<dbReference type="PANTHER" id="PTHR12770">
    <property type="entry name" value="RUS1 FAMILY PROTEIN C16ORF58"/>
    <property type="match status" value="1"/>
</dbReference>
<evidence type="ECO:0000313" key="9">
    <source>
        <dbReference type="EMBL" id="KAL3795769.1"/>
    </source>
</evidence>
<evidence type="ECO:0000256" key="6">
    <source>
        <dbReference type="SAM" id="MobiDB-lite"/>
    </source>
</evidence>
<feature type="compositionally biased region" description="Basic and acidic residues" evidence="6">
    <location>
        <begin position="1"/>
        <end position="19"/>
    </location>
</feature>
<feature type="domain" description="Root UVB sensitive protein C-terminal" evidence="8">
    <location>
        <begin position="502"/>
        <end position="607"/>
    </location>
</feature>
<evidence type="ECO:0000313" key="10">
    <source>
        <dbReference type="Proteomes" id="UP001516023"/>
    </source>
</evidence>
<dbReference type="Pfam" id="PF04884">
    <property type="entry name" value="UVB_sens_prot"/>
    <property type="match status" value="1"/>
</dbReference>
<feature type="region of interest" description="Disordered" evidence="6">
    <location>
        <begin position="1"/>
        <end position="29"/>
    </location>
</feature>
<evidence type="ECO:0000256" key="5">
    <source>
        <dbReference type="ARBA" id="ARBA00023136"/>
    </source>
</evidence>
<evidence type="ECO:0000256" key="4">
    <source>
        <dbReference type="ARBA" id="ARBA00022989"/>
    </source>
</evidence>
<dbReference type="InterPro" id="IPR054549">
    <property type="entry name" value="UVB_sens_RUS_dom"/>
</dbReference>
<accession>A0ABD3Q722</accession>
<keyword evidence="10" id="KW-1185">Reference proteome</keyword>
<keyword evidence="4" id="KW-1133">Transmembrane helix</keyword>
<dbReference type="InterPro" id="IPR006968">
    <property type="entry name" value="RUS_fam"/>
</dbReference>
<dbReference type="Proteomes" id="UP001516023">
    <property type="component" value="Unassembled WGS sequence"/>
</dbReference>
<evidence type="ECO:0000256" key="1">
    <source>
        <dbReference type="ARBA" id="ARBA00004370"/>
    </source>
</evidence>
<evidence type="ECO:0000256" key="2">
    <source>
        <dbReference type="ARBA" id="ARBA00007558"/>
    </source>
</evidence>
<gene>
    <name evidence="9" type="ORF">HJC23_008256</name>
</gene>
<proteinExistence type="inferred from homology"/>
<keyword evidence="5" id="KW-0472">Membrane</keyword>
<evidence type="ECO:0000256" key="3">
    <source>
        <dbReference type="ARBA" id="ARBA00022692"/>
    </source>
</evidence>
<keyword evidence="3" id="KW-0812">Transmembrane</keyword>
<comment type="similarity">
    <text evidence="2">Belongs to the RUS1 family.</text>
</comment>
<dbReference type="Pfam" id="PF24160">
    <property type="entry name" value="UVB_sens_C"/>
    <property type="match status" value="1"/>
</dbReference>
<feature type="domain" description="Protein root UVB sensitive/RUS" evidence="7">
    <location>
        <begin position="107"/>
        <end position="390"/>
    </location>
</feature>
<organism evidence="9 10">
    <name type="scientific">Cyclotella cryptica</name>
    <dbReference type="NCBI Taxonomy" id="29204"/>
    <lineage>
        <taxon>Eukaryota</taxon>
        <taxon>Sar</taxon>
        <taxon>Stramenopiles</taxon>
        <taxon>Ochrophyta</taxon>
        <taxon>Bacillariophyta</taxon>
        <taxon>Coscinodiscophyceae</taxon>
        <taxon>Thalassiosirophycidae</taxon>
        <taxon>Stephanodiscales</taxon>
        <taxon>Stephanodiscaceae</taxon>
        <taxon>Cyclotella</taxon>
    </lineage>
</organism>
<dbReference type="GO" id="GO:0016020">
    <property type="term" value="C:membrane"/>
    <property type="evidence" value="ECO:0007669"/>
    <property type="project" value="UniProtKB-SubCell"/>
</dbReference>
<comment type="subcellular location">
    <subcellularLocation>
        <location evidence="1">Membrane</location>
    </subcellularLocation>
</comment>
<comment type="caution">
    <text evidence="9">The sequence shown here is derived from an EMBL/GenBank/DDBJ whole genome shotgun (WGS) entry which is preliminary data.</text>
</comment>
<dbReference type="EMBL" id="JABMIG020000068">
    <property type="protein sequence ID" value="KAL3795769.1"/>
    <property type="molecule type" value="Genomic_DNA"/>
</dbReference>
<evidence type="ECO:0000259" key="8">
    <source>
        <dbReference type="Pfam" id="PF24160"/>
    </source>
</evidence>
<sequence length="615" mass="69908">MRFREYSSRNYEHNEERIGASRRPPHMRQEPFRDYLLIHASSPNANGEDGATSLDSDLKKELKEPSDLELVWSISNNGRPCNHQSTRREKKSDDEKDMLARTIRRTGEKVKQVCCDLFLPIGYPHTVAGGYLEYQCYDSIQGLCSYLRGVVSTGAVLMAAGVGDAEATAMSAAMTWAIRDGLGMIGGLLFSYVASPYFDAHVKEFRLLADILNDVGLTLDMALPVLMTWEFPWLCSFLSPYLVLTSVSTLCKVACGISAGATKGNITDHFSIAGNRADVNAKESTQETLVSLIGMGLGVCLTKFLHSLEELSEVRKDTSTCTNYQNGEEQNETCQNFNQQRNIMTVETLSWTIFLLLTFVHVWANYVGVQRLRLRTLNRERATVALRKLAEECGRWILTHKEESKSDPSGSQESEMNELAQKCINTLPSPEHVSESLWGSIIGMFYEGNIRLGIRVKDLVRMSSTKSHGHKMASKWSQEQWDILRDEFHSERYMIAIDTTTFGIRKRNLQPTISVMMRIGATEHDEFKAFLHAHIVMWCMEQEFAKTTNEISWKQLHMIAIHRSRNIVNHFFSGEANNPHFLINVLAHKGWDVSRLYLGFSQWKCDWDFGHVRED</sequence>
<name>A0ABD3Q722_9STRA</name>
<feature type="region of interest" description="Disordered" evidence="6">
    <location>
        <begin position="76"/>
        <end position="96"/>
    </location>
</feature>
<evidence type="ECO:0000259" key="7">
    <source>
        <dbReference type="Pfam" id="PF04884"/>
    </source>
</evidence>
<dbReference type="InterPro" id="IPR055412">
    <property type="entry name" value="UVB_sens_C"/>
</dbReference>
<reference evidence="9 10" key="1">
    <citation type="journal article" date="2020" name="G3 (Bethesda)">
        <title>Improved Reference Genome for Cyclotella cryptica CCMP332, a Model for Cell Wall Morphogenesis, Salinity Adaptation, and Lipid Production in Diatoms (Bacillariophyta).</title>
        <authorList>
            <person name="Roberts W.R."/>
            <person name="Downey K.M."/>
            <person name="Ruck E.C."/>
            <person name="Traller J.C."/>
            <person name="Alverson A.J."/>
        </authorList>
    </citation>
    <scope>NUCLEOTIDE SEQUENCE [LARGE SCALE GENOMIC DNA]</scope>
    <source>
        <strain evidence="9 10">CCMP332</strain>
    </source>
</reference>
<dbReference type="PANTHER" id="PTHR12770:SF31">
    <property type="entry name" value="RUS FAMILY MEMBER 1"/>
    <property type="match status" value="1"/>
</dbReference>